<feature type="compositionally biased region" description="Basic and acidic residues" evidence="2">
    <location>
        <begin position="431"/>
        <end position="448"/>
    </location>
</feature>
<dbReference type="RefSeq" id="XP_021885486.1">
    <property type="nucleotide sequence ID" value="XM_022019449.1"/>
</dbReference>
<dbReference type="PANTHER" id="PTHR19879:SF9">
    <property type="entry name" value="TRANSCRIPTION INITIATION FACTOR TFIID SUBUNIT 5"/>
    <property type="match status" value="1"/>
</dbReference>
<sequence>MATAKLEALMKPPVNSKSIDRTHCTNTTQRLKKRKRSVYEQDLHDEDENGRIQRQSRKGLLRRSYQSQTQNQYQNQCWKALYKLNYNWIMGQARVASVSVQDMFLRDQNVLGMNINSTEHINMDINRSKRYTLQSPPIVQFKGSVILIVSPNNLVHLWRVQSVTDLLSSSSSTSAAQSCSSSTSPLLSSPSTRCGGQPEFWQTYRSSSSNRSERMQTPLQRQEEEEGREEHRADHTLPKITCLSLDSSVKNITSGWQKVMVGFESGHFAIFEYAQQPQQLQEQGQQGQQDSQVTAKIADARKSIAGNLSSTSALSPVDGNIQTNPKTTLREIGNTMDLKSWSEVGRIQTASFLYPVLITCSNDGAISIYLIQSEASSPPPSTERSGGDRSSPHHWCRLLHRLYGTSTESPIGVDLEQIKEVATSTNSDNSPLRRENGDDDKEKGRRTESKQWRALISFGLELHDGSWTVRLQEIEFDEHYILHSMEIGAEGDSYGSMTEIKDGFYDTHNINNGGSTSIIDEEQDEEDLIFPTYFSKSAESTAVGHHARIGPISTISISWPFVVTTHSDNTMNVFQMAREIINPKTTTMTTTSTFGSYGTPWLNITSDTRTRLEKRLRFQHLSTLYGHCGAVSSVSIESRSGRLVSASMDRSIKVWTMAMKNHEDDRLEHQRVHQCAVSMSDINKSWTESGQVTKEEGLGLIWVGSDEEKIVSMNCDGTVKIWQFS</sequence>
<feature type="region of interest" description="Disordered" evidence="2">
    <location>
        <begin position="422"/>
        <end position="448"/>
    </location>
</feature>
<dbReference type="Proteomes" id="UP000193648">
    <property type="component" value="Unassembled WGS sequence"/>
</dbReference>
<protein>
    <submittedName>
        <fullName evidence="3">Uncharacterized protein</fullName>
    </submittedName>
</protein>
<dbReference type="GeneID" id="33561294"/>
<dbReference type="PROSITE" id="PS50294">
    <property type="entry name" value="WD_REPEATS_REGION"/>
    <property type="match status" value="1"/>
</dbReference>
<accession>A0A1Y2H246</accession>
<name>A0A1Y2H246_9FUNG</name>
<dbReference type="STRING" id="64571.A0A1Y2H246"/>
<dbReference type="InterPro" id="IPR001680">
    <property type="entry name" value="WD40_rpt"/>
</dbReference>
<dbReference type="Pfam" id="PF00400">
    <property type="entry name" value="WD40"/>
    <property type="match status" value="1"/>
</dbReference>
<feature type="compositionally biased region" description="Polar residues" evidence="2">
    <location>
        <begin position="203"/>
        <end position="219"/>
    </location>
</feature>
<dbReference type="InterPro" id="IPR015943">
    <property type="entry name" value="WD40/YVTN_repeat-like_dom_sf"/>
</dbReference>
<evidence type="ECO:0000313" key="3">
    <source>
        <dbReference type="EMBL" id="ORZ27783.1"/>
    </source>
</evidence>
<dbReference type="PROSITE" id="PS50082">
    <property type="entry name" value="WD_REPEATS_2"/>
    <property type="match status" value="1"/>
</dbReference>
<dbReference type="InParanoid" id="A0A1Y2H246"/>
<dbReference type="EMBL" id="MCFF01000003">
    <property type="protein sequence ID" value="ORZ27783.1"/>
    <property type="molecule type" value="Genomic_DNA"/>
</dbReference>
<dbReference type="PANTHER" id="PTHR19879">
    <property type="entry name" value="TRANSCRIPTION INITIATION FACTOR TFIID"/>
    <property type="match status" value="1"/>
</dbReference>
<evidence type="ECO:0000256" key="1">
    <source>
        <dbReference type="PROSITE-ProRule" id="PRU00221"/>
    </source>
</evidence>
<feature type="region of interest" description="Disordered" evidence="2">
    <location>
        <begin position="1"/>
        <end position="65"/>
    </location>
</feature>
<keyword evidence="1" id="KW-0853">WD repeat</keyword>
<keyword evidence="4" id="KW-1185">Reference proteome</keyword>
<dbReference type="Gene3D" id="2.130.10.10">
    <property type="entry name" value="YVTN repeat-like/Quinoprotein amine dehydrogenase"/>
    <property type="match status" value="1"/>
</dbReference>
<dbReference type="InterPro" id="IPR036322">
    <property type="entry name" value="WD40_repeat_dom_sf"/>
</dbReference>
<evidence type="ECO:0000313" key="4">
    <source>
        <dbReference type="Proteomes" id="UP000193648"/>
    </source>
</evidence>
<reference evidence="3 4" key="1">
    <citation type="submission" date="2016-07" db="EMBL/GenBank/DDBJ databases">
        <title>Pervasive Adenine N6-methylation of Active Genes in Fungi.</title>
        <authorList>
            <consortium name="DOE Joint Genome Institute"/>
            <person name="Mondo S.J."/>
            <person name="Dannebaum R.O."/>
            <person name="Kuo R.C."/>
            <person name="Labutti K."/>
            <person name="Haridas S."/>
            <person name="Kuo A."/>
            <person name="Salamov A."/>
            <person name="Ahrendt S.R."/>
            <person name="Lipzen A."/>
            <person name="Sullivan W."/>
            <person name="Andreopoulos W.B."/>
            <person name="Clum A."/>
            <person name="Lindquist E."/>
            <person name="Daum C."/>
            <person name="Ramamoorthy G.K."/>
            <person name="Gryganskyi A."/>
            <person name="Culley D."/>
            <person name="Magnuson J.K."/>
            <person name="James T.Y."/>
            <person name="O'Malley M.A."/>
            <person name="Stajich J.E."/>
            <person name="Spatafora J.W."/>
            <person name="Visel A."/>
            <person name="Grigoriev I.V."/>
        </authorList>
    </citation>
    <scope>NUCLEOTIDE SEQUENCE [LARGE SCALE GENOMIC DNA]</scope>
    <source>
        <strain evidence="3 4">NRRL 3116</strain>
    </source>
</reference>
<evidence type="ECO:0000256" key="2">
    <source>
        <dbReference type="SAM" id="MobiDB-lite"/>
    </source>
</evidence>
<dbReference type="AlphaFoldDB" id="A0A1Y2H246"/>
<comment type="caution">
    <text evidence="3">The sequence shown here is derived from an EMBL/GenBank/DDBJ whole genome shotgun (WGS) entry which is preliminary data.</text>
</comment>
<feature type="repeat" description="WD" evidence="1">
    <location>
        <begin position="624"/>
        <end position="657"/>
    </location>
</feature>
<feature type="compositionally biased region" description="Low complexity" evidence="2">
    <location>
        <begin position="173"/>
        <end position="192"/>
    </location>
</feature>
<proteinExistence type="predicted"/>
<organism evidence="3 4">
    <name type="scientific">Lobosporangium transversale</name>
    <dbReference type="NCBI Taxonomy" id="64571"/>
    <lineage>
        <taxon>Eukaryota</taxon>
        <taxon>Fungi</taxon>
        <taxon>Fungi incertae sedis</taxon>
        <taxon>Mucoromycota</taxon>
        <taxon>Mortierellomycotina</taxon>
        <taxon>Mortierellomycetes</taxon>
        <taxon>Mortierellales</taxon>
        <taxon>Mortierellaceae</taxon>
        <taxon>Lobosporangium</taxon>
    </lineage>
</organism>
<dbReference type="SMART" id="SM00320">
    <property type="entry name" value="WD40"/>
    <property type="match status" value="3"/>
</dbReference>
<gene>
    <name evidence="3" type="ORF">BCR41DRAFT_120982</name>
</gene>
<feature type="region of interest" description="Disordered" evidence="2">
    <location>
        <begin position="173"/>
        <end position="234"/>
    </location>
</feature>
<dbReference type="SUPFAM" id="SSF50978">
    <property type="entry name" value="WD40 repeat-like"/>
    <property type="match status" value="1"/>
</dbReference>
<dbReference type="OrthoDB" id="3219396at2759"/>